<dbReference type="Proteomes" id="UP000190965">
    <property type="component" value="Unassembled WGS sequence"/>
</dbReference>
<gene>
    <name evidence="2" type="ORF">BFW87_30345</name>
</gene>
<dbReference type="AlphaFoldDB" id="A0A1T2XUS8"/>
<evidence type="ECO:0008006" key="4">
    <source>
        <dbReference type="Google" id="ProtNLM"/>
    </source>
</evidence>
<evidence type="ECO:0000256" key="1">
    <source>
        <dbReference type="SAM" id="MobiDB-lite"/>
    </source>
</evidence>
<comment type="caution">
    <text evidence="2">The sequence shown here is derived from an EMBL/GenBank/DDBJ whole genome shotgun (WGS) entry which is preliminary data.</text>
</comment>
<feature type="region of interest" description="Disordered" evidence="1">
    <location>
        <begin position="89"/>
        <end position="155"/>
    </location>
</feature>
<reference evidence="2 3" key="1">
    <citation type="submission" date="2016-12" db="EMBL/GenBank/DDBJ databases">
        <title>Draft genome sequences of seven strains of Pseudomonas fluorescens that produce 4-formylaminooxyvinylglycine.</title>
        <authorList>
            <person name="Okrent R.A."/>
            <person name="Manning V.A."/>
            <person name="Trippe K.M."/>
        </authorList>
    </citation>
    <scope>NUCLEOTIDE SEQUENCE [LARGE SCALE GENOMIC DNA]</scope>
    <source>
        <strain evidence="2 3">P5A</strain>
    </source>
</reference>
<feature type="compositionally biased region" description="Polar residues" evidence="1">
    <location>
        <begin position="107"/>
        <end position="140"/>
    </location>
</feature>
<evidence type="ECO:0000313" key="3">
    <source>
        <dbReference type="Proteomes" id="UP000190965"/>
    </source>
</evidence>
<organism evidence="2 3">
    <name type="scientific">Pseudomonas fluorescens</name>
    <dbReference type="NCBI Taxonomy" id="294"/>
    <lineage>
        <taxon>Bacteria</taxon>
        <taxon>Pseudomonadati</taxon>
        <taxon>Pseudomonadota</taxon>
        <taxon>Gammaproteobacteria</taxon>
        <taxon>Pseudomonadales</taxon>
        <taxon>Pseudomonadaceae</taxon>
        <taxon>Pseudomonas</taxon>
    </lineage>
</organism>
<accession>A0A1T2XUS8</accession>
<sequence>MSGGAFYAPVKAQPAPATLAADVAAVKQLVNELSHARPGSSTQTAQHLSGRLKLLREKMDGGASRNELNKLIHALDDSIASHAAGRHTLAQRVHDQGHSRGAHHGRTLNQHTLQNPGRTYNPAPTQPVSQHDYYTTQSSPGRRPGVGNEAGNIWSGFSQGPTKGNCITVAAIKAAMMKFGQKPADIFNQVRVAGDGYDVEMRDGFRLHLSKSELAQAANVSEFKGSDAAMLADAHFLYAASAKRAQWENNDGYARKSFGHALYSINDSEPDRANGLLRLGLKAHIQITSVANLARGQLGVVTHGVPVNGQMVGHSLAVINGREEVWGRQGGHPPTNIYANALALI</sequence>
<evidence type="ECO:0000313" key="2">
    <source>
        <dbReference type="EMBL" id="OPA83587.1"/>
    </source>
</evidence>
<name>A0A1T2XUS8_PSEFL</name>
<proteinExistence type="predicted"/>
<protein>
    <recommendedName>
        <fullName evidence="4">Type III secretion effector protein</fullName>
    </recommendedName>
</protein>
<dbReference type="EMBL" id="MSDF01000062">
    <property type="protein sequence ID" value="OPA83587.1"/>
    <property type="molecule type" value="Genomic_DNA"/>
</dbReference>